<evidence type="ECO:0000259" key="6">
    <source>
        <dbReference type="PROSITE" id="PS50048"/>
    </source>
</evidence>
<evidence type="ECO:0000313" key="7">
    <source>
        <dbReference type="EMBL" id="KAK5097713.1"/>
    </source>
</evidence>
<evidence type="ECO:0000256" key="4">
    <source>
        <dbReference type="ARBA" id="ARBA00023242"/>
    </source>
</evidence>
<keyword evidence="2" id="KW-0238">DNA-binding</keyword>
<dbReference type="PANTHER" id="PTHR47784">
    <property type="entry name" value="STEROL UPTAKE CONTROL PROTEIN 2"/>
    <property type="match status" value="1"/>
</dbReference>
<keyword evidence="3" id="KW-0804">Transcription</keyword>
<keyword evidence="1" id="KW-0805">Transcription regulation</keyword>
<feature type="compositionally biased region" description="Basic and acidic residues" evidence="5">
    <location>
        <begin position="50"/>
        <end position="60"/>
    </location>
</feature>
<dbReference type="PROSITE" id="PS00463">
    <property type="entry name" value="ZN2_CY6_FUNGAL_1"/>
    <property type="match status" value="1"/>
</dbReference>
<accession>A0ABR0KIT1</accession>
<protein>
    <recommendedName>
        <fullName evidence="6">Zn(2)-C6 fungal-type domain-containing protein</fullName>
    </recommendedName>
</protein>
<reference evidence="7 8" key="1">
    <citation type="submission" date="2023-08" db="EMBL/GenBank/DDBJ databases">
        <title>Black Yeasts Isolated from many extreme environments.</title>
        <authorList>
            <person name="Coleine C."/>
            <person name="Stajich J.E."/>
            <person name="Selbmann L."/>
        </authorList>
    </citation>
    <scope>NUCLEOTIDE SEQUENCE [LARGE SCALE GENOMIC DNA]</scope>
    <source>
        <strain evidence="7 8">CCFEE 5885</strain>
    </source>
</reference>
<evidence type="ECO:0000256" key="5">
    <source>
        <dbReference type="SAM" id="MobiDB-lite"/>
    </source>
</evidence>
<keyword evidence="4" id="KW-0539">Nucleus</keyword>
<dbReference type="Gene3D" id="4.10.240.10">
    <property type="entry name" value="Zn(2)-C6 fungal-type DNA-binding domain"/>
    <property type="match status" value="1"/>
</dbReference>
<dbReference type="SMART" id="SM00066">
    <property type="entry name" value="GAL4"/>
    <property type="match status" value="1"/>
</dbReference>
<dbReference type="SUPFAM" id="SSF57701">
    <property type="entry name" value="Zn2/Cys6 DNA-binding domain"/>
    <property type="match status" value="1"/>
</dbReference>
<dbReference type="InterPro" id="IPR001138">
    <property type="entry name" value="Zn2Cys6_DnaBD"/>
</dbReference>
<evidence type="ECO:0000256" key="3">
    <source>
        <dbReference type="ARBA" id="ARBA00023163"/>
    </source>
</evidence>
<gene>
    <name evidence="7" type="ORF">LTR24_002180</name>
</gene>
<feature type="domain" description="Zn(2)-C6 fungal-type" evidence="6">
    <location>
        <begin position="16"/>
        <end position="46"/>
    </location>
</feature>
<dbReference type="PROSITE" id="PS50048">
    <property type="entry name" value="ZN2_CY6_FUNGAL_2"/>
    <property type="match status" value="1"/>
</dbReference>
<organism evidence="7 8">
    <name type="scientific">Lithohypha guttulata</name>
    <dbReference type="NCBI Taxonomy" id="1690604"/>
    <lineage>
        <taxon>Eukaryota</taxon>
        <taxon>Fungi</taxon>
        <taxon>Dikarya</taxon>
        <taxon>Ascomycota</taxon>
        <taxon>Pezizomycotina</taxon>
        <taxon>Eurotiomycetes</taxon>
        <taxon>Chaetothyriomycetidae</taxon>
        <taxon>Chaetothyriales</taxon>
        <taxon>Trichomeriaceae</taxon>
        <taxon>Lithohypha</taxon>
    </lineage>
</organism>
<keyword evidence="8" id="KW-1185">Reference proteome</keyword>
<dbReference type="CDD" id="cd00067">
    <property type="entry name" value="GAL4"/>
    <property type="match status" value="1"/>
</dbReference>
<dbReference type="Pfam" id="PF00172">
    <property type="entry name" value="Zn_clus"/>
    <property type="match status" value="1"/>
</dbReference>
<dbReference type="Pfam" id="PF11951">
    <property type="entry name" value="Fungal_trans_2"/>
    <property type="match status" value="1"/>
</dbReference>
<dbReference type="InterPro" id="IPR053157">
    <property type="entry name" value="Sterol_Uptake_Regulator"/>
</dbReference>
<evidence type="ECO:0000256" key="1">
    <source>
        <dbReference type="ARBA" id="ARBA00023015"/>
    </source>
</evidence>
<dbReference type="Proteomes" id="UP001345013">
    <property type="component" value="Unassembled WGS sequence"/>
</dbReference>
<dbReference type="InterPro" id="IPR036864">
    <property type="entry name" value="Zn2-C6_fun-type_DNA-bd_sf"/>
</dbReference>
<comment type="caution">
    <text evidence="7">The sequence shown here is derived from an EMBL/GenBank/DDBJ whole genome shotgun (WGS) entry which is preliminary data.</text>
</comment>
<name>A0ABR0KIT1_9EURO</name>
<evidence type="ECO:0000256" key="2">
    <source>
        <dbReference type="ARBA" id="ARBA00023125"/>
    </source>
</evidence>
<dbReference type="PANTHER" id="PTHR47784:SF5">
    <property type="entry name" value="STEROL UPTAKE CONTROL PROTEIN 2"/>
    <property type="match status" value="1"/>
</dbReference>
<proteinExistence type="predicted"/>
<dbReference type="EMBL" id="JAVRRG010000017">
    <property type="protein sequence ID" value="KAK5097713.1"/>
    <property type="molecule type" value="Genomic_DNA"/>
</dbReference>
<evidence type="ECO:0000313" key="8">
    <source>
        <dbReference type="Proteomes" id="UP001345013"/>
    </source>
</evidence>
<feature type="region of interest" description="Disordered" evidence="5">
    <location>
        <begin position="45"/>
        <end position="87"/>
    </location>
</feature>
<sequence length="407" mass="45941">MPPKHQRRSHTKSKRGCSQCKVRRIKCNETGPRCNNCERRQITCDFQLSPDERPAPRRTESASASDRASGTPPVPAPAENGNSSAQISSFNPFDAPDLISIKKTTDLDIGDLQLLHHYTTVLAYDLANHNSGDALMLWQKAAVELGFKHDFLLRGLLAMSALHQSYLHPQRKTEFDLRASTHQSIAIHSFQETLGNVNETNCHALFAFSCVIIVLSFASAAKEKASDFQADVIHWLYLLRGGNEVLKLYRERLRSSFLKPLLDELHYAENHTSHNIDDVDRIMDLFPLCSPANLGNDKDKSAACTLAIHALLSTFVQASILRKRGEGTVLASFVWSVNLPPKFLEMLSEKQPEALVILAHYCVLIYWGEMQDTWFLVGWARYMLDTIKELTPVEWHEHLAWPDGIIK</sequence>
<dbReference type="InterPro" id="IPR021858">
    <property type="entry name" value="Fun_TF"/>
</dbReference>